<feature type="compositionally biased region" description="Basic residues" evidence="1">
    <location>
        <begin position="172"/>
        <end position="199"/>
    </location>
</feature>
<evidence type="ECO:0000313" key="2">
    <source>
        <dbReference type="EMBL" id="AUX31269.1"/>
    </source>
</evidence>
<name>A0A4P2QMG9_SORCE</name>
<feature type="compositionally biased region" description="Polar residues" evidence="1">
    <location>
        <begin position="85"/>
        <end position="102"/>
    </location>
</feature>
<accession>A0A4P2QMG9</accession>
<evidence type="ECO:0000256" key="1">
    <source>
        <dbReference type="SAM" id="MobiDB-lite"/>
    </source>
</evidence>
<sequence length="341" mass="36186">MGPPRSQAHDRAIGLLVRGAALLAGNRASRTHEAASRWRFAAYVFRTCLSRPLAVPIQGAGDAGARATSCSSRCVKECGRGAGTPQPSARWTTPTTQRSPTSASILCDGVALARGGRMVVPSSRSRISVPVRRGAAPRPAGRAVCSGAVNDASAIAASLAPISTPRPLRGSTRPRRRVRARGGCRRRGRPRPGGRRRPGTRAVLLPRADDPTGPGGDPAARPKHRRRPLRAGAERRCPVTSARRRPRSRTAAPSAPAFTATRAAARGSVSNGQEPSPMIDVRALPRGASSARCRRRRDRWRARRGRWPPTDPGHRLSDVFLVPLLSRPLSGGGAYSLCSGS</sequence>
<gene>
    <name evidence="2" type="ORF">SOCE836_033980</name>
</gene>
<dbReference type="AlphaFoldDB" id="A0A4P2QMG9"/>
<feature type="compositionally biased region" description="Low complexity" evidence="1">
    <location>
        <begin position="249"/>
        <end position="266"/>
    </location>
</feature>
<protein>
    <submittedName>
        <fullName evidence="2">Uncharacterized protein</fullName>
    </submittedName>
</protein>
<feature type="compositionally biased region" description="Low complexity" evidence="1">
    <location>
        <begin position="161"/>
        <end position="171"/>
    </location>
</feature>
<proteinExistence type="predicted"/>
<evidence type="ECO:0000313" key="3">
    <source>
        <dbReference type="Proteomes" id="UP000295497"/>
    </source>
</evidence>
<feature type="region of interest" description="Disordered" evidence="1">
    <location>
        <begin position="161"/>
        <end position="280"/>
    </location>
</feature>
<dbReference type="EMBL" id="CP012672">
    <property type="protein sequence ID" value="AUX31269.1"/>
    <property type="molecule type" value="Genomic_DNA"/>
</dbReference>
<feature type="region of interest" description="Disordered" evidence="1">
    <location>
        <begin position="79"/>
        <end position="102"/>
    </location>
</feature>
<organism evidence="2 3">
    <name type="scientific">Sorangium cellulosum</name>
    <name type="common">Polyangium cellulosum</name>
    <dbReference type="NCBI Taxonomy" id="56"/>
    <lineage>
        <taxon>Bacteria</taxon>
        <taxon>Pseudomonadati</taxon>
        <taxon>Myxococcota</taxon>
        <taxon>Polyangia</taxon>
        <taxon>Polyangiales</taxon>
        <taxon>Polyangiaceae</taxon>
        <taxon>Sorangium</taxon>
    </lineage>
</organism>
<dbReference type="Proteomes" id="UP000295497">
    <property type="component" value="Chromosome"/>
</dbReference>
<reference evidence="2 3" key="1">
    <citation type="submission" date="2015-09" db="EMBL/GenBank/DDBJ databases">
        <title>Sorangium comparison.</title>
        <authorList>
            <person name="Zaburannyi N."/>
            <person name="Bunk B."/>
            <person name="Overmann J."/>
            <person name="Mueller R."/>
        </authorList>
    </citation>
    <scope>NUCLEOTIDE SEQUENCE [LARGE SCALE GENOMIC DNA]</scope>
    <source>
        <strain evidence="2 3">So ce836</strain>
    </source>
</reference>